<organism evidence="8 9">
    <name type="scientific">Halteria grandinella</name>
    <dbReference type="NCBI Taxonomy" id="5974"/>
    <lineage>
        <taxon>Eukaryota</taxon>
        <taxon>Sar</taxon>
        <taxon>Alveolata</taxon>
        <taxon>Ciliophora</taxon>
        <taxon>Intramacronucleata</taxon>
        <taxon>Spirotrichea</taxon>
        <taxon>Stichotrichia</taxon>
        <taxon>Sporadotrichida</taxon>
        <taxon>Halteriidae</taxon>
        <taxon>Halteria</taxon>
    </lineage>
</organism>
<dbReference type="PANTHER" id="PTHR43727:SF2">
    <property type="entry name" value="GROUP IV DECARBOXYLASE"/>
    <property type="match status" value="1"/>
</dbReference>
<accession>A0A8J8T597</accession>
<feature type="modified residue" description="N6-(pyridoxal phosphate)lysine" evidence="5">
    <location>
        <position position="88"/>
    </location>
</feature>
<keyword evidence="3 5" id="KW-0663">Pyridoxal phosphate</keyword>
<dbReference type="PRINTS" id="PR01181">
    <property type="entry name" value="DAPDCRBXLASE"/>
</dbReference>
<dbReference type="OrthoDB" id="5034579at2759"/>
<feature type="active site" description="Proton donor" evidence="5">
    <location>
        <position position="379"/>
    </location>
</feature>
<comment type="cofactor">
    <cofactor evidence="1 5">
        <name>pyridoxal 5'-phosphate</name>
        <dbReference type="ChEBI" id="CHEBI:597326"/>
    </cofactor>
</comment>
<dbReference type="SUPFAM" id="SSF51419">
    <property type="entry name" value="PLP-binding barrel"/>
    <property type="match status" value="1"/>
</dbReference>
<gene>
    <name evidence="8" type="ORF">FGO68_gene12817</name>
</gene>
<dbReference type="EMBL" id="RRYP01004400">
    <property type="protein sequence ID" value="TNV82892.1"/>
    <property type="molecule type" value="Genomic_DNA"/>
</dbReference>
<dbReference type="InterPro" id="IPR022644">
    <property type="entry name" value="De-COase2_N"/>
</dbReference>
<sequence>MTLIIISLYINLNFAFPMVDSTVFTATTTPFETLSHAQLLKIVSALPDAITPAYVYFEDYLLSQINALKQAFRPVDSAIECNIRYAMKAQSNANILKIFAREGIHFDCSSVYEVMRVMGAGVDPGCIELASQELTKGQLDMLRKIPGSEKVKFVASSAIQLDTLLADEQFKNQVLGLRVNPGFGSGYHSKTVVAGPKYSFGIWHENLDQIRSDFTVRKIHSHIGAGSDPTYWLKSAEYLMTLIEKRYPHCEVLNLGGGFKVARGDLDKAIDILPIAREALEIVTAFNKRTGRTLKIEIEPGSFLVANSGILVAEVIDRMSTRTETTAGEGHNFLKLNTGLNEMTRPALYGAQHSIRFFKRETEEIGSETIPMVVVGHCCESGDLITCDPSDSNALREVPVPASLQPGDFAILKGVGAYCSAMSLKNYNSFPEAAEVLVRSSGEAVLIRKRQEFGQIAQNEVDVV</sequence>
<evidence type="ECO:0000256" key="3">
    <source>
        <dbReference type="ARBA" id="ARBA00022898"/>
    </source>
</evidence>
<keyword evidence="9" id="KW-1185">Reference proteome</keyword>
<feature type="chain" id="PRO_5035291039" description="Orn/DAP/Arg decarboxylase 2 N-terminal domain-containing protein" evidence="6">
    <location>
        <begin position="16"/>
        <end position="464"/>
    </location>
</feature>
<evidence type="ECO:0000313" key="8">
    <source>
        <dbReference type="EMBL" id="TNV82892.1"/>
    </source>
</evidence>
<dbReference type="InterPro" id="IPR000183">
    <property type="entry name" value="Orn/DAP/Arg_de-COase"/>
</dbReference>
<dbReference type="PANTHER" id="PTHR43727">
    <property type="entry name" value="DIAMINOPIMELATE DECARBOXYLASE"/>
    <property type="match status" value="1"/>
</dbReference>
<feature type="domain" description="Orn/DAP/Arg decarboxylase 2 N-terminal" evidence="7">
    <location>
        <begin position="68"/>
        <end position="306"/>
    </location>
</feature>
<dbReference type="Proteomes" id="UP000785679">
    <property type="component" value="Unassembled WGS sequence"/>
</dbReference>
<keyword evidence="4" id="KW-0456">Lyase</keyword>
<evidence type="ECO:0000256" key="1">
    <source>
        <dbReference type="ARBA" id="ARBA00001933"/>
    </source>
</evidence>
<protein>
    <recommendedName>
        <fullName evidence="7">Orn/DAP/Arg decarboxylase 2 N-terminal domain-containing protein</fullName>
    </recommendedName>
</protein>
<dbReference type="Pfam" id="PF02784">
    <property type="entry name" value="Orn_Arg_deC_N"/>
    <property type="match status" value="1"/>
</dbReference>
<evidence type="ECO:0000256" key="2">
    <source>
        <dbReference type="ARBA" id="ARBA00022793"/>
    </source>
</evidence>
<dbReference type="SUPFAM" id="SSF50621">
    <property type="entry name" value="Alanine racemase C-terminal domain-like"/>
    <property type="match status" value="1"/>
</dbReference>
<dbReference type="InterPro" id="IPR002986">
    <property type="entry name" value="DAP_deCOOHase_LysA"/>
</dbReference>
<dbReference type="Gene3D" id="3.20.20.10">
    <property type="entry name" value="Alanine racemase"/>
    <property type="match status" value="1"/>
</dbReference>
<dbReference type="GO" id="GO:0009089">
    <property type="term" value="P:lysine biosynthetic process via diaminopimelate"/>
    <property type="evidence" value="ECO:0007669"/>
    <property type="project" value="InterPro"/>
</dbReference>
<keyword evidence="2" id="KW-0210">Decarboxylase</keyword>
<evidence type="ECO:0000256" key="6">
    <source>
        <dbReference type="SAM" id="SignalP"/>
    </source>
</evidence>
<feature type="signal peptide" evidence="6">
    <location>
        <begin position="1"/>
        <end position="15"/>
    </location>
</feature>
<reference evidence="8" key="1">
    <citation type="submission" date="2019-06" db="EMBL/GenBank/DDBJ databases">
        <authorList>
            <person name="Zheng W."/>
        </authorList>
    </citation>
    <scope>NUCLEOTIDE SEQUENCE</scope>
    <source>
        <strain evidence="8">QDHG01</strain>
    </source>
</reference>
<dbReference type="PRINTS" id="PR01179">
    <property type="entry name" value="ODADCRBXLASE"/>
</dbReference>
<dbReference type="GO" id="GO:0008836">
    <property type="term" value="F:diaminopimelate decarboxylase activity"/>
    <property type="evidence" value="ECO:0007669"/>
    <property type="project" value="InterPro"/>
</dbReference>
<dbReference type="InterPro" id="IPR009006">
    <property type="entry name" value="Ala_racemase/Decarboxylase_C"/>
</dbReference>
<comment type="caution">
    <text evidence="8">The sequence shown here is derived from an EMBL/GenBank/DDBJ whole genome shotgun (WGS) entry which is preliminary data.</text>
</comment>
<dbReference type="InterPro" id="IPR029066">
    <property type="entry name" value="PLP-binding_barrel"/>
</dbReference>
<evidence type="ECO:0000256" key="5">
    <source>
        <dbReference type="PIRSR" id="PIRSR600183-50"/>
    </source>
</evidence>
<proteinExistence type="predicted"/>
<evidence type="ECO:0000313" key="9">
    <source>
        <dbReference type="Proteomes" id="UP000785679"/>
    </source>
</evidence>
<keyword evidence="6" id="KW-0732">Signal</keyword>
<name>A0A8J8T597_HALGN</name>
<dbReference type="AlphaFoldDB" id="A0A8J8T597"/>
<dbReference type="Gene3D" id="2.40.37.10">
    <property type="entry name" value="Lyase, Ornithine Decarboxylase, Chain A, domain 1"/>
    <property type="match status" value="1"/>
</dbReference>
<evidence type="ECO:0000256" key="4">
    <source>
        <dbReference type="ARBA" id="ARBA00023239"/>
    </source>
</evidence>
<evidence type="ECO:0000259" key="7">
    <source>
        <dbReference type="Pfam" id="PF02784"/>
    </source>
</evidence>